<accession>A0AAW1L7M1</accession>
<proteinExistence type="predicted"/>
<sequence length="131" mass="15152">MHKTGRRGVVHDNALGLRPQVKMVESGSRHSLYYGMRNGYRYGDYKRHKSRWSKVAHDILYTMACEMDIDMAIISEPNINISLSHNCIMDKNRNVAIYIRNRNMGIQGCSVGEGIVCIKWKDWCIYGCCLY</sequence>
<gene>
    <name evidence="1" type="ORF">QE152_g15924</name>
</gene>
<comment type="caution">
    <text evidence="1">The sequence shown here is derived from an EMBL/GenBank/DDBJ whole genome shotgun (WGS) entry which is preliminary data.</text>
</comment>
<dbReference type="EMBL" id="JASPKY010000160">
    <property type="protein sequence ID" value="KAK9729511.1"/>
    <property type="molecule type" value="Genomic_DNA"/>
</dbReference>
<organism evidence="1 2">
    <name type="scientific">Popillia japonica</name>
    <name type="common">Japanese beetle</name>
    <dbReference type="NCBI Taxonomy" id="7064"/>
    <lineage>
        <taxon>Eukaryota</taxon>
        <taxon>Metazoa</taxon>
        <taxon>Ecdysozoa</taxon>
        <taxon>Arthropoda</taxon>
        <taxon>Hexapoda</taxon>
        <taxon>Insecta</taxon>
        <taxon>Pterygota</taxon>
        <taxon>Neoptera</taxon>
        <taxon>Endopterygota</taxon>
        <taxon>Coleoptera</taxon>
        <taxon>Polyphaga</taxon>
        <taxon>Scarabaeiformia</taxon>
        <taxon>Scarabaeidae</taxon>
        <taxon>Rutelinae</taxon>
        <taxon>Popillia</taxon>
    </lineage>
</organism>
<evidence type="ECO:0000313" key="2">
    <source>
        <dbReference type="Proteomes" id="UP001458880"/>
    </source>
</evidence>
<name>A0AAW1L7M1_POPJA</name>
<dbReference type="Proteomes" id="UP001458880">
    <property type="component" value="Unassembled WGS sequence"/>
</dbReference>
<keyword evidence="2" id="KW-1185">Reference proteome</keyword>
<dbReference type="AlphaFoldDB" id="A0AAW1L7M1"/>
<reference evidence="1 2" key="1">
    <citation type="journal article" date="2024" name="BMC Genomics">
        <title>De novo assembly and annotation of Popillia japonica's genome with initial clues to its potential as an invasive pest.</title>
        <authorList>
            <person name="Cucini C."/>
            <person name="Boschi S."/>
            <person name="Funari R."/>
            <person name="Cardaioli E."/>
            <person name="Iannotti N."/>
            <person name="Marturano G."/>
            <person name="Paoli F."/>
            <person name="Bruttini M."/>
            <person name="Carapelli A."/>
            <person name="Frati F."/>
            <person name="Nardi F."/>
        </authorList>
    </citation>
    <scope>NUCLEOTIDE SEQUENCE [LARGE SCALE GENOMIC DNA]</scope>
    <source>
        <strain evidence="1">DMR45628</strain>
    </source>
</reference>
<evidence type="ECO:0000313" key="1">
    <source>
        <dbReference type="EMBL" id="KAK9729511.1"/>
    </source>
</evidence>
<protein>
    <submittedName>
        <fullName evidence="1">Uncharacterized protein</fullName>
    </submittedName>
</protein>